<dbReference type="EMBL" id="SRLO01001083">
    <property type="protein sequence ID" value="TNN41754.1"/>
    <property type="molecule type" value="Genomic_DNA"/>
</dbReference>
<evidence type="ECO:0000256" key="1">
    <source>
        <dbReference type="SAM" id="MobiDB-lite"/>
    </source>
</evidence>
<gene>
    <name evidence="2" type="ORF">EYF80_048089</name>
</gene>
<feature type="compositionally biased region" description="Low complexity" evidence="1">
    <location>
        <begin position="42"/>
        <end position="59"/>
    </location>
</feature>
<dbReference type="AlphaFoldDB" id="A0A4Z2FLU0"/>
<reference evidence="2 3" key="1">
    <citation type="submission" date="2019-03" db="EMBL/GenBank/DDBJ databases">
        <title>First draft genome of Liparis tanakae, snailfish: a comprehensive survey of snailfish specific genes.</title>
        <authorList>
            <person name="Kim W."/>
            <person name="Song I."/>
            <person name="Jeong J.-H."/>
            <person name="Kim D."/>
            <person name="Kim S."/>
            <person name="Ryu S."/>
            <person name="Song J.Y."/>
            <person name="Lee S.K."/>
        </authorList>
    </citation>
    <scope>NUCLEOTIDE SEQUENCE [LARGE SCALE GENOMIC DNA]</scope>
    <source>
        <tissue evidence="2">Muscle</tissue>
    </source>
</reference>
<evidence type="ECO:0000313" key="3">
    <source>
        <dbReference type="Proteomes" id="UP000314294"/>
    </source>
</evidence>
<dbReference type="Proteomes" id="UP000314294">
    <property type="component" value="Unassembled WGS sequence"/>
</dbReference>
<sequence length="225" mass="24398">MEEKQTRNAGRKGKKKSQIERGKSIMGPRASLSMTPGPVDETSACCTSSSSATGAFSGGDNDEKHETRLYHRPAKPPAAPLGHIADIPAAGPELHGVIEPRHAAAPTAALHDHVHSVSTHRPLRPEARGGGERWRREVEQLRDSCVSSTPVRASAYSAVVFRHKHVDSGHQLADRGDRGGREGGGGEKERERTSVVEEGFIGKERRRSDQEKRKGEKGKGRDRDG</sequence>
<proteinExistence type="predicted"/>
<keyword evidence="3" id="KW-1185">Reference proteome</keyword>
<organism evidence="2 3">
    <name type="scientific">Liparis tanakae</name>
    <name type="common">Tanaka's snailfish</name>
    <dbReference type="NCBI Taxonomy" id="230148"/>
    <lineage>
        <taxon>Eukaryota</taxon>
        <taxon>Metazoa</taxon>
        <taxon>Chordata</taxon>
        <taxon>Craniata</taxon>
        <taxon>Vertebrata</taxon>
        <taxon>Euteleostomi</taxon>
        <taxon>Actinopterygii</taxon>
        <taxon>Neopterygii</taxon>
        <taxon>Teleostei</taxon>
        <taxon>Neoteleostei</taxon>
        <taxon>Acanthomorphata</taxon>
        <taxon>Eupercaria</taxon>
        <taxon>Perciformes</taxon>
        <taxon>Cottioidei</taxon>
        <taxon>Cottales</taxon>
        <taxon>Liparidae</taxon>
        <taxon>Liparis</taxon>
    </lineage>
</organism>
<accession>A0A4Z2FLU0</accession>
<evidence type="ECO:0000313" key="2">
    <source>
        <dbReference type="EMBL" id="TNN41754.1"/>
    </source>
</evidence>
<feature type="region of interest" description="Disordered" evidence="1">
    <location>
        <begin position="167"/>
        <end position="225"/>
    </location>
</feature>
<name>A0A4Z2FLU0_9TELE</name>
<comment type="caution">
    <text evidence="2">The sequence shown here is derived from an EMBL/GenBank/DDBJ whole genome shotgun (WGS) entry which is preliminary data.</text>
</comment>
<feature type="compositionally biased region" description="Basic and acidic residues" evidence="1">
    <location>
        <begin position="123"/>
        <end position="135"/>
    </location>
</feature>
<feature type="region of interest" description="Disordered" evidence="1">
    <location>
        <begin position="1"/>
        <end position="66"/>
    </location>
</feature>
<feature type="region of interest" description="Disordered" evidence="1">
    <location>
        <begin position="108"/>
        <end position="135"/>
    </location>
</feature>
<protein>
    <submittedName>
        <fullName evidence="2">Uncharacterized protein</fullName>
    </submittedName>
</protein>